<dbReference type="VEuPathDB" id="FungiDB:HMPREF1541_00440"/>
<dbReference type="HOGENOM" id="CLU_089574_0_0_1"/>
<name>W2SBZ9_CYPE1</name>
<dbReference type="STRING" id="1220924.W2SBZ9"/>
<organism evidence="2 3">
    <name type="scientific">Cyphellophora europaea (strain CBS 101466)</name>
    <name type="common">Phialophora europaea</name>
    <dbReference type="NCBI Taxonomy" id="1220924"/>
    <lineage>
        <taxon>Eukaryota</taxon>
        <taxon>Fungi</taxon>
        <taxon>Dikarya</taxon>
        <taxon>Ascomycota</taxon>
        <taxon>Pezizomycotina</taxon>
        <taxon>Eurotiomycetes</taxon>
        <taxon>Chaetothyriomycetidae</taxon>
        <taxon>Chaetothyriales</taxon>
        <taxon>Cyphellophoraceae</taxon>
        <taxon>Cyphellophora</taxon>
    </lineage>
</organism>
<dbReference type="OrthoDB" id="566238at2759"/>
<dbReference type="Gene3D" id="3.40.250.10">
    <property type="entry name" value="Rhodanese-like domain"/>
    <property type="match status" value="1"/>
</dbReference>
<dbReference type="SMART" id="SM00450">
    <property type="entry name" value="RHOD"/>
    <property type="match status" value="1"/>
</dbReference>
<dbReference type="GO" id="GO:0005739">
    <property type="term" value="C:mitochondrion"/>
    <property type="evidence" value="ECO:0007669"/>
    <property type="project" value="TreeGrafter"/>
</dbReference>
<dbReference type="EMBL" id="KB822711">
    <property type="protein sequence ID" value="ETN46256.1"/>
    <property type="molecule type" value="Genomic_DNA"/>
</dbReference>
<dbReference type="GeneID" id="19967779"/>
<dbReference type="PANTHER" id="PTHR44086:SF10">
    <property type="entry name" value="THIOSULFATE SULFURTRANSFERASE_RHODANESE-LIKE DOMAIN-CONTAINING PROTEIN 3"/>
    <property type="match status" value="1"/>
</dbReference>
<accession>W2SBZ9</accession>
<keyword evidence="3" id="KW-1185">Reference proteome</keyword>
<proteinExistence type="predicted"/>
<dbReference type="PANTHER" id="PTHR44086">
    <property type="entry name" value="THIOSULFATE SULFURTRANSFERASE RDL2, MITOCHONDRIAL-RELATED"/>
    <property type="match status" value="1"/>
</dbReference>
<dbReference type="AlphaFoldDB" id="W2SBZ9"/>
<protein>
    <recommendedName>
        <fullName evidence="1">Rhodanese domain-containing protein</fullName>
    </recommendedName>
</protein>
<dbReference type="PROSITE" id="PS50206">
    <property type="entry name" value="RHODANESE_3"/>
    <property type="match status" value="1"/>
</dbReference>
<dbReference type="GO" id="GO:0004792">
    <property type="term" value="F:thiosulfate-cyanide sulfurtransferase activity"/>
    <property type="evidence" value="ECO:0007669"/>
    <property type="project" value="TreeGrafter"/>
</dbReference>
<evidence type="ECO:0000313" key="3">
    <source>
        <dbReference type="Proteomes" id="UP000030752"/>
    </source>
</evidence>
<dbReference type="SUPFAM" id="SSF52821">
    <property type="entry name" value="Rhodanese/Cell cycle control phosphatase"/>
    <property type="match status" value="1"/>
</dbReference>
<evidence type="ECO:0000259" key="1">
    <source>
        <dbReference type="PROSITE" id="PS50206"/>
    </source>
</evidence>
<dbReference type="InterPro" id="IPR001763">
    <property type="entry name" value="Rhodanese-like_dom"/>
</dbReference>
<dbReference type="Pfam" id="PF00581">
    <property type="entry name" value="Rhodanese"/>
    <property type="match status" value="1"/>
</dbReference>
<reference evidence="2 3" key="1">
    <citation type="submission" date="2013-03" db="EMBL/GenBank/DDBJ databases">
        <title>The Genome Sequence of Phialophora europaea CBS 101466.</title>
        <authorList>
            <consortium name="The Broad Institute Genomics Platform"/>
            <person name="Cuomo C."/>
            <person name="de Hoog S."/>
            <person name="Gorbushina A."/>
            <person name="Walker B."/>
            <person name="Young S.K."/>
            <person name="Zeng Q."/>
            <person name="Gargeya S."/>
            <person name="Fitzgerald M."/>
            <person name="Haas B."/>
            <person name="Abouelleil A."/>
            <person name="Allen A.W."/>
            <person name="Alvarado L."/>
            <person name="Arachchi H.M."/>
            <person name="Berlin A.M."/>
            <person name="Chapman S.B."/>
            <person name="Gainer-Dewar J."/>
            <person name="Goldberg J."/>
            <person name="Griggs A."/>
            <person name="Gujja S."/>
            <person name="Hansen M."/>
            <person name="Howarth C."/>
            <person name="Imamovic A."/>
            <person name="Ireland A."/>
            <person name="Larimer J."/>
            <person name="McCowan C."/>
            <person name="Murphy C."/>
            <person name="Pearson M."/>
            <person name="Poon T.W."/>
            <person name="Priest M."/>
            <person name="Roberts A."/>
            <person name="Saif S."/>
            <person name="Shea T."/>
            <person name="Sisk P."/>
            <person name="Sykes S."/>
            <person name="Wortman J."/>
            <person name="Nusbaum C."/>
            <person name="Birren B."/>
        </authorList>
    </citation>
    <scope>NUCLEOTIDE SEQUENCE [LARGE SCALE GENOMIC DNA]</scope>
    <source>
        <strain evidence="2 3">CBS 101466</strain>
    </source>
</reference>
<dbReference type="eggNOG" id="KOG1530">
    <property type="taxonomic scope" value="Eukaryota"/>
</dbReference>
<sequence length="192" mass="21072">MSSKRLIQTLSRAAAAQTAPFLRSPASSLASRCKTSPIAIRSTLPRTIRYLSSSSYLRKEAPAVESELKPSTLYNFADMQEFSSAPEPKRIIIDVREPGELLETGTIPTSKNIPVTTSPDAFFLSPEEFEDKFGFERPGKDDEVVFFCKAGVRSKAAARLAQQAAFGGQTGEYPGSWKDWVESGGQVEKWKG</sequence>
<gene>
    <name evidence="2" type="ORF">HMPREF1541_00440</name>
</gene>
<evidence type="ECO:0000313" key="2">
    <source>
        <dbReference type="EMBL" id="ETN46256.1"/>
    </source>
</evidence>
<dbReference type="FunCoup" id="W2SBZ9">
    <property type="interactions" value="597"/>
</dbReference>
<feature type="domain" description="Rhodanese" evidence="1">
    <location>
        <begin position="86"/>
        <end position="189"/>
    </location>
</feature>
<dbReference type="InParanoid" id="W2SBZ9"/>
<dbReference type="RefSeq" id="XP_008710968.1">
    <property type="nucleotide sequence ID" value="XM_008712746.1"/>
</dbReference>
<dbReference type="Proteomes" id="UP000030752">
    <property type="component" value="Unassembled WGS sequence"/>
</dbReference>
<dbReference type="InterPro" id="IPR036873">
    <property type="entry name" value="Rhodanese-like_dom_sf"/>
</dbReference>